<dbReference type="PROSITE" id="PS00086">
    <property type="entry name" value="CYTOCHROME_P450"/>
    <property type="match status" value="1"/>
</dbReference>
<keyword evidence="3 6" id="KW-0349">Heme</keyword>
<evidence type="ECO:0000256" key="6">
    <source>
        <dbReference type="PIRSR" id="PIRSR602401-1"/>
    </source>
</evidence>
<dbReference type="EMBL" id="NLAX01000008">
    <property type="protein sequence ID" value="PKS10948.1"/>
    <property type="molecule type" value="Genomic_DNA"/>
</dbReference>
<dbReference type="InterPro" id="IPR050121">
    <property type="entry name" value="Cytochrome_P450_monoxygenase"/>
</dbReference>
<organism evidence="9 10">
    <name type="scientific">Lomentospora prolificans</name>
    <dbReference type="NCBI Taxonomy" id="41688"/>
    <lineage>
        <taxon>Eukaryota</taxon>
        <taxon>Fungi</taxon>
        <taxon>Dikarya</taxon>
        <taxon>Ascomycota</taxon>
        <taxon>Pezizomycotina</taxon>
        <taxon>Sordariomycetes</taxon>
        <taxon>Hypocreomycetidae</taxon>
        <taxon>Microascales</taxon>
        <taxon>Microascaceae</taxon>
        <taxon>Lomentospora</taxon>
    </lineage>
</organism>
<evidence type="ECO:0000256" key="2">
    <source>
        <dbReference type="ARBA" id="ARBA00010617"/>
    </source>
</evidence>
<dbReference type="Gene3D" id="1.10.630.10">
    <property type="entry name" value="Cytochrome P450"/>
    <property type="match status" value="2"/>
</dbReference>
<name>A0A2N3NEU4_9PEZI</name>
<evidence type="ECO:0000256" key="3">
    <source>
        <dbReference type="ARBA" id="ARBA00022617"/>
    </source>
</evidence>
<gene>
    <name evidence="9" type="ORF">jhhlp_002707</name>
</gene>
<protein>
    <submittedName>
        <fullName evidence="9">Uncharacterized protein</fullName>
    </submittedName>
</protein>
<evidence type="ECO:0000256" key="8">
    <source>
        <dbReference type="SAM" id="Phobius"/>
    </source>
</evidence>
<keyword evidence="4 6" id="KW-0479">Metal-binding</keyword>
<keyword evidence="7" id="KW-0503">Monooxygenase</keyword>
<dbReference type="InterPro" id="IPR036396">
    <property type="entry name" value="Cyt_P450_sf"/>
</dbReference>
<dbReference type="OrthoDB" id="3934656at2759"/>
<dbReference type="InterPro" id="IPR017972">
    <property type="entry name" value="Cyt_P450_CS"/>
</dbReference>
<dbReference type="GO" id="GO:0005506">
    <property type="term" value="F:iron ion binding"/>
    <property type="evidence" value="ECO:0007669"/>
    <property type="project" value="InterPro"/>
</dbReference>
<dbReference type="PANTHER" id="PTHR24305:SF232">
    <property type="entry name" value="P450, PUTATIVE (EUROFUNG)-RELATED"/>
    <property type="match status" value="1"/>
</dbReference>
<dbReference type="GO" id="GO:0004497">
    <property type="term" value="F:monooxygenase activity"/>
    <property type="evidence" value="ECO:0007669"/>
    <property type="project" value="UniProtKB-KW"/>
</dbReference>
<dbReference type="InterPro" id="IPR001128">
    <property type="entry name" value="Cyt_P450"/>
</dbReference>
<evidence type="ECO:0000256" key="1">
    <source>
        <dbReference type="ARBA" id="ARBA00001971"/>
    </source>
</evidence>
<comment type="similarity">
    <text evidence="2 7">Belongs to the cytochrome P450 family.</text>
</comment>
<evidence type="ECO:0000256" key="5">
    <source>
        <dbReference type="ARBA" id="ARBA00023004"/>
    </source>
</evidence>
<feature type="binding site" description="axial binding residue" evidence="6">
    <location>
        <position position="551"/>
    </location>
    <ligand>
        <name>heme</name>
        <dbReference type="ChEBI" id="CHEBI:30413"/>
    </ligand>
    <ligandPart>
        <name>Fe</name>
        <dbReference type="ChEBI" id="CHEBI:18248"/>
    </ligandPart>
</feature>
<evidence type="ECO:0000256" key="7">
    <source>
        <dbReference type="RuleBase" id="RU000461"/>
    </source>
</evidence>
<accession>A0A2N3NEU4</accession>
<dbReference type="PANTHER" id="PTHR24305">
    <property type="entry name" value="CYTOCHROME P450"/>
    <property type="match status" value="1"/>
</dbReference>
<keyword evidence="5 6" id="KW-0408">Iron</keyword>
<keyword evidence="8" id="KW-0812">Transmembrane</keyword>
<evidence type="ECO:0000313" key="9">
    <source>
        <dbReference type="EMBL" id="PKS10948.1"/>
    </source>
</evidence>
<dbReference type="CDD" id="cd11060">
    <property type="entry name" value="CYP57A1-like"/>
    <property type="match status" value="1"/>
</dbReference>
<evidence type="ECO:0000313" key="10">
    <source>
        <dbReference type="Proteomes" id="UP000233524"/>
    </source>
</evidence>
<dbReference type="STRING" id="41688.A0A2N3NEU4"/>
<keyword evidence="8" id="KW-0472">Membrane</keyword>
<dbReference type="Pfam" id="PF00067">
    <property type="entry name" value="p450"/>
    <property type="match status" value="2"/>
</dbReference>
<dbReference type="GO" id="GO:0020037">
    <property type="term" value="F:heme binding"/>
    <property type="evidence" value="ECO:0007669"/>
    <property type="project" value="InterPro"/>
</dbReference>
<sequence length="604" mass="67621">MPSTPSTEGLPGGSGAPKSLVATSLALLAANWFILLPALFVLRLVYLRYASPLRKYPGPALASVSRLWKVLSTASGRTHLQHIDLHRKYGPVVRIAPNEVSIASPEAARTVLSAGKHFYKTKFYGVFPPPENPDIFTEVREHVHAQKKKVANVPYSMAAMQQLSPFIDESIEMFMDKLDAFAGRERGGKGQVDLGAWLHYFAFDVLGEVAFGRKFGFLEEGRDVENAIKTIDDSQWYNGIIGQIPEFDYLFRRNPLRKGGKGQVDLGAWLHYFAFDVLGEVAFGRKFGFLEEGRDVENAIKTIDDSQWYNGIIGQIPEFDYLFRRNPLRKYIPAMSTGNALITRLALAEMDRRQPFTKDNMGKNRVGDGRQDLLASLIQGHLKDPSKFSVGDVFAVAHGAIPSFAGSDSTASTMQSFFWHVLSDARVRRTLFEEVRTAVAEGRIPPEGNLSWAQSQSLSFFQACLKEAMRVRPAVGLNITRVVPPEGVELDGQFYPGGTVVAVNGWVLHRDKATFGQDADIFRPERWLENEENAKRMERYMFQFGGGAHVCIGRNLALLEINKVIPRILRDFDLELVDPSQPLRANATFFVVQEGLDVYINRRT</sequence>
<dbReference type="PRINTS" id="PR00463">
    <property type="entry name" value="EP450I"/>
</dbReference>
<dbReference type="Proteomes" id="UP000233524">
    <property type="component" value="Unassembled WGS sequence"/>
</dbReference>
<dbReference type="PRINTS" id="PR00385">
    <property type="entry name" value="P450"/>
</dbReference>
<proteinExistence type="inferred from homology"/>
<comment type="cofactor">
    <cofactor evidence="1 6">
        <name>heme</name>
        <dbReference type="ChEBI" id="CHEBI:30413"/>
    </cofactor>
</comment>
<dbReference type="GO" id="GO:0016705">
    <property type="term" value="F:oxidoreductase activity, acting on paired donors, with incorporation or reduction of molecular oxygen"/>
    <property type="evidence" value="ECO:0007669"/>
    <property type="project" value="InterPro"/>
</dbReference>
<dbReference type="SUPFAM" id="SSF48264">
    <property type="entry name" value="Cytochrome P450"/>
    <property type="match status" value="2"/>
</dbReference>
<dbReference type="VEuPathDB" id="FungiDB:jhhlp_002707"/>
<feature type="transmembrane region" description="Helical" evidence="8">
    <location>
        <begin position="20"/>
        <end position="46"/>
    </location>
</feature>
<comment type="caution">
    <text evidence="9">The sequence shown here is derived from an EMBL/GenBank/DDBJ whole genome shotgun (WGS) entry which is preliminary data.</text>
</comment>
<keyword evidence="10" id="KW-1185">Reference proteome</keyword>
<dbReference type="FunCoup" id="A0A2N3NEU4">
    <property type="interactions" value="1405"/>
</dbReference>
<dbReference type="InParanoid" id="A0A2N3NEU4"/>
<dbReference type="AlphaFoldDB" id="A0A2N3NEU4"/>
<keyword evidence="8" id="KW-1133">Transmembrane helix</keyword>
<keyword evidence="7" id="KW-0560">Oxidoreductase</keyword>
<dbReference type="InterPro" id="IPR002401">
    <property type="entry name" value="Cyt_P450_E_grp-I"/>
</dbReference>
<reference evidence="9 10" key="1">
    <citation type="journal article" date="2017" name="G3 (Bethesda)">
        <title>First Draft Genome Sequence of the Pathogenic Fungus Lomentospora prolificans (Formerly Scedosporium prolificans).</title>
        <authorList>
            <person name="Luo R."/>
            <person name="Zimin A."/>
            <person name="Workman R."/>
            <person name="Fan Y."/>
            <person name="Pertea G."/>
            <person name="Grossman N."/>
            <person name="Wear M.P."/>
            <person name="Jia B."/>
            <person name="Miller H."/>
            <person name="Casadevall A."/>
            <person name="Timp W."/>
            <person name="Zhang S.X."/>
            <person name="Salzberg S.L."/>
        </authorList>
    </citation>
    <scope>NUCLEOTIDE SEQUENCE [LARGE SCALE GENOMIC DNA]</scope>
    <source>
        <strain evidence="9 10">JHH-5317</strain>
    </source>
</reference>
<evidence type="ECO:0000256" key="4">
    <source>
        <dbReference type="ARBA" id="ARBA00022723"/>
    </source>
</evidence>